<dbReference type="EMBL" id="DVFK01000012">
    <property type="protein sequence ID" value="HIQ67034.1"/>
    <property type="molecule type" value="Genomic_DNA"/>
</dbReference>
<sequence length="161" mass="17509">MKRWLFGALAVCLLLSGCRLDSAYDTASFYYLDAGYADRMSDPIRKEQKEITGHAGDLSYLMHLYLMGPSGEGLKSPLPGSCTLISIENREGVIQVKLSDTRSSLTESEFSLACACLTLTILDFTQAQAVTITSGTRKVSMNTQTLTLYDSGTPAATEETQ</sequence>
<reference evidence="2" key="2">
    <citation type="journal article" date="2021" name="PeerJ">
        <title>Extensive microbial diversity within the chicken gut microbiome revealed by metagenomics and culture.</title>
        <authorList>
            <person name="Gilroy R."/>
            <person name="Ravi A."/>
            <person name="Getino M."/>
            <person name="Pursley I."/>
            <person name="Horton D.L."/>
            <person name="Alikhan N.F."/>
            <person name="Baker D."/>
            <person name="Gharbi K."/>
            <person name="Hall N."/>
            <person name="Watson M."/>
            <person name="Adriaenssens E.M."/>
            <person name="Foster-Nyarko E."/>
            <person name="Jarju S."/>
            <person name="Secka A."/>
            <person name="Antonio M."/>
            <person name="Oren A."/>
            <person name="Chaudhuri R.R."/>
            <person name="La Ragione R."/>
            <person name="Hildebrand F."/>
            <person name="Pallen M.J."/>
        </authorList>
    </citation>
    <scope>NUCLEOTIDE SEQUENCE</scope>
    <source>
        <strain evidence="2">13361</strain>
    </source>
</reference>
<gene>
    <name evidence="2" type="ORF">IAB74_00805</name>
</gene>
<organism evidence="2 3">
    <name type="scientific">Candidatus Faecousia excrementigallinarum</name>
    <dbReference type="NCBI Taxonomy" id="2840806"/>
    <lineage>
        <taxon>Bacteria</taxon>
        <taxon>Bacillati</taxon>
        <taxon>Bacillota</taxon>
        <taxon>Clostridia</taxon>
        <taxon>Eubacteriales</taxon>
        <taxon>Oscillospiraceae</taxon>
        <taxon>Faecousia</taxon>
    </lineage>
</organism>
<evidence type="ECO:0000313" key="2">
    <source>
        <dbReference type="EMBL" id="HIQ67034.1"/>
    </source>
</evidence>
<comment type="caution">
    <text evidence="2">The sequence shown here is derived from an EMBL/GenBank/DDBJ whole genome shotgun (WGS) entry which is preliminary data.</text>
</comment>
<dbReference type="PROSITE" id="PS51257">
    <property type="entry name" value="PROKAR_LIPOPROTEIN"/>
    <property type="match status" value="1"/>
</dbReference>
<name>A0A9D0Z0R1_9FIRM</name>
<keyword evidence="1" id="KW-0732">Signal</keyword>
<protein>
    <submittedName>
        <fullName evidence="2">GerMN domain-containing protein</fullName>
    </submittedName>
</protein>
<feature type="signal peptide" evidence="1">
    <location>
        <begin position="1"/>
        <end position="23"/>
    </location>
</feature>
<evidence type="ECO:0000256" key="1">
    <source>
        <dbReference type="SAM" id="SignalP"/>
    </source>
</evidence>
<accession>A0A9D0Z0R1</accession>
<evidence type="ECO:0000313" key="3">
    <source>
        <dbReference type="Proteomes" id="UP000886796"/>
    </source>
</evidence>
<dbReference type="Proteomes" id="UP000886796">
    <property type="component" value="Unassembled WGS sequence"/>
</dbReference>
<feature type="chain" id="PRO_5039110892" evidence="1">
    <location>
        <begin position="24"/>
        <end position="161"/>
    </location>
</feature>
<dbReference type="AlphaFoldDB" id="A0A9D0Z0R1"/>
<proteinExistence type="predicted"/>
<reference evidence="2" key="1">
    <citation type="submission" date="2020-10" db="EMBL/GenBank/DDBJ databases">
        <authorList>
            <person name="Gilroy R."/>
        </authorList>
    </citation>
    <scope>NUCLEOTIDE SEQUENCE</scope>
    <source>
        <strain evidence="2">13361</strain>
    </source>
</reference>